<evidence type="ECO:0000313" key="8">
    <source>
        <dbReference type="Proteomes" id="UP001501285"/>
    </source>
</evidence>
<name>A0ABN2U9Y8_9MICO</name>
<evidence type="ECO:0000256" key="2">
    <source>
        <dbReference type="ARBA" id="ARBA00022777"/>
    </source>
</evidence>
<reference evidence="7 8" key="1">
    <citation type="journal article" date="2019" name="Int. J. Syst. Evol. Microbiol.">
        <title>The Global Catalogue of Microorganisms (GCM) 10K type strain sequencing project: providing services to taxonomists for standard genome sequencing and annotation.</title>
        <authorList>
            <consortium name="The Broad Institute Genomics Platform"/>
            <consortium name="The Broad Institute Genome Sequencing Center for Infectious Disease"/>
            <person name="Wu L."/>
            <person name="Ma J."/>
        </authorList>
    </citation>
    <scope>NUCLEOTIDE SEQUENCE [LARGE SCALE GENOMIC DNA]</scope>
    <source>
        <strain evidence="7 8">JCM 14283</strain>
    </source>
</reference>
<dbReference type="InterPro" id="IPR012074">
    <property type="entry name" value="GAF_ANTAR"/>
</dbReference>
<evidence type="ECO:0000259" key="6">
    <source>
        <dbReference type="PROSITE" id="PS50921"/>
    </source>
</evidence>
<gene>
    <name evidence="7" type="ORF">GCM10009740_23190</name>
</gene>
<dbReference type="Gene3D" id="1.10.10.10">
    <property type="entry name" value="Winged helix-like DNA-binding domain superfamily/Winged helix DNA-binding domain"/>
    <property type="match status" value="1"/>
</dbReference>
<dbReference type="PIRSF" id="PIRSF036625">
    <property type="entry name" value="GAF_ANTAR"/>
    <property type="match status" value="1"/>
</dbReference>
<proteinExistence type="predicted"/>
<evidence type="ECO:0000313" key="7">
    <source>
        <dbReference type="EMBL" id="GAA2032459.1"/>
    </source>
</evidence>
<dbReference type="EMBL" id="BAAANB010000021">
    <property type="protein sequence ID" value="GAA2032459.1"/>
    <property type="molecule type" value="Genomic_DNA"/>
</dbReference>
<dbReference type="InterPro" id="IPR029016">
    <property type="entry name" value="GAF-like_dom_sf"/>
</dbReference>
<keyword evidence="2" id="KW-0418">Kinase</keyword>
<evidence type="ECO:0000256" key="4">
    <source>
        <dbReference type="ARBA" id="ARBA00023163"/>
    </source>
</evidence>
<dbReference type="PROSITE" id="PS50921">
    <property type="entry name" value="ANTAR"/>
    <property type="match status" value="1"/>
</dbReference>
<keyword evidence="1" id="KW-0808">Transferase</keyword>
<evidence type="ECO:0000256" key="5">
    <source>
        <dbReference type="SAM" id="MobiDB-lite"/>
    </source>
</evidence>
<accession>A0ABN2U9Y8</accession>
<organism evidence="7 8">
    <name type="scientific">Terrabacter terrae</name>
    <dbReference type="NCBI Taxonomy" id="318434"/>
    <lineage>
        <taxon>Bacteria</taxon>
        <taxon>Bacillati</taxon>
        <taxon>Actinomycetota</taxon>
        <taxon>Actinomycetes</taxon>
        <taxon>Micrococcales</taxon>
        <taxon>Intrasporangiaceae</taxon>
        <taxon>Terrabacter</taxon>
    </lineage>
</organism>
<dbReference type="Pfam" id="PF01590">
    <property type="entry name" value="GAF"/>
    <property type="match status" value="1"/>
</dbReference>
<keyword evidence="8" id="KW-1185">Reference proteome</keyword>
<keyword evidence="4" id="KW-0804">Transcription</keyword>
<dbReference type="Proteomes" id="UP001501285">
    <property type="component" value="Unassembled WGS sequence"/>
</dbReference>
<dbReference type="InterPro" id="IPR005561">
    <property type="entry name" value="ANTAR"/>
</dbReference>
<dbReference type="Pfam" id="PF03861">
    <property type="entry name" value="ANTAR"/>
    <property type="match status" value="1"/>
</dbReference>
<keyword evidence="3" id="KW-0805">Transcription regulation</keyword>
<dbReference type="InterPro" id="IPR036388">
    <property type="entry name" value="WH-like_DNA-bd_sf"/>
</dbReference>
<dbReference type="SUPFAM" id="SSF52172">
    <property type="entry name" value="CheY-like"/>
    <property type="match status" value="1"/>
</dbReference>
<evidence type="ECO:0000256" key="1">
    <source>
        <dbReference type="ARBA" id="ARBA00022679"/>
    </source>
</evidence>
<protein>
    <recommendedName>
        <fullName evidence="6">ANTAR domain-containing protein</fullName>
    </recommendedName>
</protein>
<dbReference type="InterPro" id="IPR011006">
    <property type="entry name" value="CheY-like_superfamily"/>
</dbReference>
<dbReference type="Gene3D" id="3.30.450.40">
    <property type="match status" value="1"/>
</dbReference>
<dbReference type="SMART" id="SM01012">
    <property type="entry name" value="ANTAR"/>
    <property type="match status" value="1"/>
</dbReference>
<feature type="domain" description="ANTAR" evidence="6">
    <location>
        <begin position="200"/>
        <end position="261"/>
    </location>
</feature>
<evidence type="ECO:0000256" key="3">
    <source>
        <dbReference type="ARBA" id="ARBA00023015"/>
    </source>
</evidence>
<dbReference type="InterPro" id="IPR003018">
    <property type="entry name" value="GAF"/>
</dbReference>
<dbReference type="RefSeq" id="WP_343991429.1">
    <property type="nucleotide sequence ID" value="NZ_BAAANB010000021.1"/>
</dbReference>
<sequence>MPEVESAKHSPRQASKLVAPGARDQPGDTPSIRASGGTRSKEELLGRLARFLVETDGMAPTVDEAVAHALTAVPCDWAVVAVTHHGAGRAPRFYTASDRQLLEVVTEIAVAAPTSPGRLALTAGGVVHVPDLAAESRFGSYPQQMVARTPIRSVLASALHVRQELLGVMTLYNAKADTFDVDARARAALVADYTAIAIEGAMVEERADNLEAALANSRVIGTAIGVLVERHRITPAQAFEMLRSASQNANRKLAVVAEELVRTGALPTEP</sequence>
<dbReference type="SMART" id="SM00065">
    <property type="entry name" value="GAF"/>
    <property type="match status" value="1"/>
</dbReference>
<dbReference type="SUPFAM" id="SSF55781">
    <property type="entry name" value="GAF domain-like"/>
    <property type="match status" value="1"/>
</dbReference>
<comment type="caution">
    <text evidence="7">The sequence shown here is derived from an EMBL/GenBank/DDBJ whole genome shotgun (WGS) entry which is preliminary data.</text>
</comment>
<feature type="region of interest" description="Disordered" evidence="5">
    <location>
        <begin position="1"/>
        <end position="39"/>
    </location>
</feature>